<proteinExistence type="predicted"/>
<gene>
    <name evidence="1" type="ORF">CJ191_01070</name>
</gene>
<reference evidence="1 2" key="1">
    <citation type="submission" date="2017-09" db="EMBL/GenBank/DDBJ databases">
        <title>Bacterial strain isolated from the female urinary microbiota.</title>
        <authorList>
            <person name="Thomas-White K."/>
            <person name="Kumar N."/>
            <person name="Forster S."/>
            <person name="Putonti C."/>
            <person name="Lawley T."/>
            <person name="Wolfe A.J."/>
        </authorList>
    </citation>
    <scope>NUCLEOTIDE SEQUENCE [LARGE SCALE GENOMIC DNA]</scope>
    <source>
        <strain evidence="1 2">UMB0240</strain>
    </source>
</reference>
<dbReference type="PIRSF" id="PIRSF034934">
    <property type="entry name" value="AbiF_AbiD"/>
    <property type="match status" value="1"/>
</dbReference>
<dbReference type="InterPro" id="IPR017034">
    <property type="entry name" value="Abi_system_AbiD/AbiF"/>
</dbReference>
<protein>
    <recommendedName>
        <fullName evidence="3">Abortive infection bacteriophage resistance protein</fullName>
    </recommendedName>
</protein>
<dbReference type="EMBL" id="PNHQ01000002">
    <property type="protein sequence ID" value="PMC80428.1"/>
    <property type="molecule type" value="Genomic_DNA"/>
</dbReference>
<comment type="caution">
    <text evidence="1">The sequence shown here is derived from an EMBL/GenBank/DDBJ whole genome shotgun (WGS) entry which is preliminary data.</text>
</comment>
<keyword evidence="2" id="KW-1185">Reference proteome</keyword>
<dbReference type="AlphaFoldDB" id="A0A2N6UFR2"/>
<sequence length="306" mass="36042">MEHLNYQEQMSKFISRGMKSNNFEKDSKKLESISYYKLKETAQVFAKTTKIDGELEIDYQGIYFDEVLKRFYQDKNLRLHLLHAIEEIEISIKTKIAYILGRDTYSAYGYLDFPSWCNRENFKRFELAMEESTFKIKLLKKVKNSNSSELQIKLKENIFPPIWLAVNLLTLGEIIHLLKYMSNKNLKLLANEYGMTPNDFLAKIRCIHLVRNICAHNSSVVDFKIKTMPPVMDRIEEYLFHFSDGKITNRVIVPVSIVIEFMKIINPNYKLSSIKKTIKSLCQNEFKSKQFGFKDRESCELYLKTV</sequence>
<dbReference type="InterPro" id="IPR011664">
    <property type="entry name" value="Abi_system_AbiD/AbiF-like"/>
</dbReference>
<dbReference type="OrthoDB" id="5363652at2"/>
<dbReference type="Pfam" id="PF07751">
    <property type="entry name" value="Abi_2"/>
    <property type="match status" value="1"/>
</dbReference>
<name>A0A2N6UFR2_9LACT</name>
<accession>A0A2N6UFR2</accession>
<evidence type="ECO:0000313" key="2">
    <source>
        <dbReference type="Proteomes" id="UP000235701"/>
    </source>
</evidence>
<evidence type="ECO:0008006" key="3">
    <source>
        <dbReference type="Google" id="ProtNLM"/>
    </source>
</evidence>
<organism evidence="1 2">
    <name type="scientific">Aerococcus viridans</name>
    <dbReference type="NCBI Taxonomy" id="1377"/>
    <lineage>
        <taxon>Bacteria</taxon>
        <taxon>Bacillati</taxon>
        <taxon>Bacillota</taxon>
        <taxon>Bacilli</taxon>
        <taxon>Lactobacillales</taxon>
        <taxon>Aerococcaceae</taxon>
        <taxon>Aerococcus</taxon>
    </lineage>
</organism>
<evidence type="ECO:0000313" key="1">
    <source>
        <dbReference type="EMBL" id="PMC80428.1"/>
    </source>
</evidence>
<dbReference type="Proteomes" id="UP000235701">
    <property type="component" value="Unassembled WGS sequence"/>
</dbReference>
<dbReference type="RefSeq" id="WP_102198703.1">
    <property type="nucleotide sequence ID" value="NZ_PNHQ01000002.1"/>
</dbReference>